<dbReference type="AlphaFoldDB" id="A0A094WE27"/>
<protein>
    <submittedName>
        <fullName evidence="1">Uncharacterized protein</fullName>
    </submittedName>
</protein>
<evidence type="ECO:0000313" key="1">
    <source>
        <dbReference type="EMBL" id="KGA94780.1"/>
    </source>
</evidence>
<sequence>MILCHFQFCLSFSLLELQCIINGRLLLSLAQAGVDDSWISFLKIPPEGEGGLIKMNDGEQ</sequence>
<reference evidence="1 2" key="1">
    <citation type="submission" date="2014-06" db="EMBL/GenBank/DDBJ databases">
        <title>Draft genome sequence of iron oxidizing acidophile Leptospirillum ferriphilum DSM14647.</title>
        <authorList>
            <person name="Cardenas J.P."/>
            <person name="Lazcano M."/>
            <person name="Ossandon F.J."/>
            <person name="Corbett M."/>
            <person name="Holmes D.S."/>
            <person name="Watkin E."/>
        </authorList>
    </citation>
    <scope>NUCLEOTIDE SEQUENCE [LARGE SCALE GENOMIC DNA]</scope>
    <source>
        <strain evidence="1 2">DSM 14647</strain>
    </source>
</reference>
<gene>
    <name evidence="1" type="ORF">LptCag_2210</name>
</gene>
<dbReference type="EMBL" id="JPGK01000002">
    <property type="protein sequence ID" value="KGA94780.1"/>
    <property type="molecule type" value="Genomic_DNA"/>
</dbReference>
<comment type="caution">
    <text evidence="1">The sequence shown here is derived from an EMBL/GenBank/DDBJ whole genome shotgun (WGS) entry which is preliminary data.</text>
</comment>
<accession>A0A094WE27</accession>
<dbReference type="Proteomes" id="UP000029452">
    <property type="component" value="Unassembled WGS sequence"/>
</dbReference>
<dbReference type="PATRIC" id="fig|178606.4.peg.742"/>
<organism evidence="1 2">
    <name type="scientific">Leptospirillum ferriphilum</name>
    <dbReference type="NCBI Taxonomy" id="178606"/>
    <lineage>
        <taxon>Bacteria</taxon>
        <taxon>Pseudomonadati</taxon>
        <taxon>Nitrospirota</taxon>
        <taxon>Nitrospiria</taxon>
        <taxon>Nitrospirales</taxon>
        <taxon>Nitrospiraceae</taxon>
        <taxon>Leptospirillum</taxon>
    </lineage>
</organism>
<name>A0A094WE27_9BACT</name>
<proteinExistence type="predicted"/>
<evidence type="ECO:0000313" key="2">
    <source>
        <dbReference type="Proteomes" id="UP000029452"/>
    </source>
</evidence>